<evidence type="ECO:0000256" key="2">
    <source>
        <dbReference type="ARBA" id="ARBA00023082"/>
    </source>
</evidence>
<dbReference type="InterPro" id="IPR013324">
    <property type="entry name" value="RNA_pol_sigma_r3/r4-like"/>
</dbReference>
<feature type="domain" description="RNA polymerase sigma-70" evidence="7">
    <location>
        <begin position="380"/>
        <end position="406"/>
    </location>
</feature>
<comment type="caution">
    <text evidence="8">The sequence shown here is derived from an EMBL/GenBank/DDBJ whole genome shotgun (WGS) entry which is preliminary data.</text>
</comment>
<accession>A0A7C4EKF0</accession>
<protein>
    <recommendedName>
        <fullName evidence="5">RNA polymerase sigma factor</fullName>
    </recommendedName>
</protein>
<proteinExistence type="inferred from homology"/>
<keyword evidence="4 5" id="KW-0804">Transcription</keyword>
<dbReference type="InterPro" id="IPR007624">
    <property type="entry name" value="RNA_pol_sigma70_r3"/>
</dbReference>
<comment type="similarity">
    <text evidence="5">Belongs to the sigma-70 factor family.</text>
</comment>
<evidence type="ECO:0000256" key="4">
    <source>
        <dbReference type="ARBA" id="ARBA00023163"/>
    </source>
</evidence>
<evidence type="ECO:0000259" key="6">
    <source>
        <dbReference type="PROSITE" id="PS00715"/>
    </source>
</evidence>
<dbReference type="InterPro" id="IPR036388">
    <property type="entry name" value="WH-like_DNA-bd_sf"/>
</dbReference>
<dbReference type="EMBL" id="DTHO01000007">
    <property type="protein sequence ID" value="HGG98984.1"/>
    <property type="molecule type" value="Genomic_DNA"/>
</dbReference>
<dbReference type="PRINTS" id="PR00046">
    <property type="entry name" value="SIGMA70FCT"/>
</dbReference>
<dbReference type="PROSITE" id="PS00715">
    <property type="entry name" value="SIGMA70_1"/>
    <property type="match status" value="1"/>
</dbReference>
<gene>
    <name evidence="8" type="ORF">ENV75_00785</name>
</gene>
<dbReference type="SUPFAM" id="SSF88946">
    <property type="entry name" value="Sigma2 domain of RNA polymerase sigma factors"/>
    <property type="match status" value="1"/>
</dbReference>
<dbReference type="Gene3D" id="1.10.601.10">
    <property type="entry name" value="RNA Polymerase Primary Sigma Factor"/>
    <property type="match status" value="1"/>
</dbReference>
<dbReference type="CDD" id="cd06171">
    <property type="entry name" value="Sigma70_r4"/>
    <property type="match status" value="1"/>
</dbReference>
<name>A0A7C4EKF0_9BACT</name>
<dbReference type="FunFam" id="1.10.601.10:FF:000001">
    <property type="entry name" value="RNA polymerase sigma factor SigA"/>
    <property type="match status" value="1"/>
</dbReference>
<dbReference type="SUPFAM" id="SSF88659">
    <property type="entry name" value="Sigma3 and sigma4 domains of RNA polymerase sigma factors"/>
    <property type="match status" value="2"/>
</dbReference>
<dbReference type="InterPro" id="IPR000943">
    <property type="entry name" value="RNA_pol_sigma70"/>
</dbReference>
<evidence type="ECO:0000313" key="8">
    <source>
        <dbReference type="EMBL" id="HGG98984.1"/>
    </source>
</evidence>
<sequence>MNENEDFSEQSDDTTNDSYRRYDSIKAYFRCIASYPVLSKQQEETLAKIIHDKKTELIKELLHIPFIQRKIYELGKIFSENPEKVKEIIDDEDDMELEQIKKKFIRISENVKKIMRRRKTASEVLKKFFDIPLRDELTNMFVEELEKFEKAIKKGTDLEIITGMKNEKFCDHFKIIKQIFSKYIEAKNKLIESNLRLVISIAKRYTGRGLSLEDLIQEGNIGLMKAVEKFEYKKGFKFSTYSTWWIRQSINRAIANQSKTIRIPVHIIDSICKINRKLHQNLYSEQNLDEIASKLNISYEKISNLVALNREPVSIDVSFRDNDDSLLKEFIEDTNSPNPYEEVVRDDMKYFIEKLFNILSKREKEILMKRYGIDGETPKSLEEVGREYSVSKERIRQIEKRAMRKLKYLCRLKWLREFIRES</sequence>
<evidence type="ECO:0000256" key="1">
    <source>
        <dbReference type="ARBA" id="ARBA00023015"/>
    </source>
</evidence>
<dbReference type="GO" id="GO:0016987">
    <property type="term" value="F:sigma factor activity"/>
    <property type="evidence" value="ECO:0007669"/>
    <property type="project" value="UniProtKB-KW"/>
</dbReference>
<dbReference type="InterPro" id="IPR007627">
    <property type="entry name" value="RNA_pol_sigma70_r2"/>
</dbReference>
<dbReference type="InterPro" id="IPR014284">
    <property type="entry name" value="RNA_pol_sigma-70_dom"/>
</dbReference>
<dbReference type="Pfam" id="PF04539">
    <property type="entry name" value="Sigma70_r3"/>
    <property type="match status" value="1"/>
</dbReference>
<dbReference type="GO" id="GO:0006352">
    <property type="term" value="P:DNA-templated transcription initiation"/>
    <property type="evidence" value="ECO:0007669"/>
    <property type="project" value="InterPro"/>
</dbReference>
<dbReference type="Gene3D" id="1.10.10.10">
    <property type="entry name" value="Winged helix-like DNA-binding domain superfamily/Winged helix DNA-binding domain"/>
    <property type="match status" value="2"/>
</dbReference>
<comment type="function">
    <text evidence="5">Sigma factors are initiation factors that promote the attachment of RNA polymerase to specific initiation sites and are then released.</text>
</comment>
<dbReference type="AlphaFoldDB" id="A0A7C4EKF0"/>
<dbReference type="PROSITE" id="PS00716">
    <property type="entry name" value="SIGMA70_2"/>
    <property type="match status" value="1"/>
</dbReference>
<organism evidence="8">
    <name type="scientific">Thermodesulfovibrio aggregans</name>
    <dbReference type="NCBI Taxonomy" id="86166"/>
    <lineage>
        <taxon>Bacteria</taxon>
        <taxon>Pseudomonadati</taxon>
        <taxon>Nitrospirota</taxon>
        <taxon>Thermodesulfovibrionia</taxon>
        <taxon>Thermodesulfovibrionales</taxon>
        <taxon>Thermodesulfovibrionaceae</taxon>
        <taxon>Thermodesulfovibrio</taxon>
    </lineage>
</organism>
<keyword evidence="3 5" id="KW-0238">DNA-binding</keyword>
<dbReference type="NCBIfam" id="TIGR02937">
    <property type="entry name" value="sigma70-ECF"/>
    <property type="match status" value="1"/>
</dbReference>
<dbReference type="InterPro" id="IPR013325">
    <property type="entry name" value="RNA_pol_sigma_r2"/>
</dbReference>
<keyword evidence="1 5" id="KW-0805">Transcription regulation</keyword>
<dbReference type="GO" id="GO:0003677">
    <property type="term" value="F:DNA binding"/>
    <property type="evidence" value="ECO:0007669"/>
    <property type="project" value="UniProtKB-KW"/>
</dbReference>
<dbReference type="Pfam" id="PF04542">
    <property type="entry name" value="Sigma70_r2"/>
    <property type="match status" value="1"/>
</dbReference>
<dbReference type="PANTHER" id="PTHR30603:SF60">
    <property type="entry name" value="RNA POLYMERASE SIGMA FACTOR RPOD"/>
    <property type="match status" value="1"/>
</dbReference>
<dbReference type="Pfam" id="PF04545">
    <property type="entry name" value="Sigma70_r4"/>
    <property type="match status" value="1"/>
</dbReference>
<feature type="domain" description="RNA polymerase sigma-70" evidence="6">
    <location>
        <begin position="214"/>
        <end position="227"/>
    </location>
</feature>
<dbReference type="InterPro" id="IPR050239">
    <property type="entry name" value="Sigma-70_RNA_pol_init_factors"/>
</dbReference>
<dbReference type="PANTHER" id="PTHR30603">
    <property type="entry name" value="RNA POLYMERASE SIGMA FACTOR RPO"/>
    <property type="match status" value="1"/>
</dbReference>
<dbReference type="InterPro" id="IPR007630">
    <property type="entry name" value="RNA_pol_sigma70_r4"/>
</dbReference>
<evidence type="ECO:0000256" key="5">
    <source>
        <dbReference type="RuleBase" id="RU362124"/>
    </source>
</evidence>
<evidence type="ECO:0000259" key="7">
    <source>
        <dbReference type="PROSITE" id="PS00716"/>
    </source>
</evidence>
<evidence type="ECO:0000256" key="3">
    <source>
        <dbReference type="ARBA" id="ARBA00023125"/>
    </source>
</evidence>
<reference evidence="8" key="1">
    <citation type="journal article" date="2020" name="mSystems">
        <title>Genome- and Community-Level Interaction Insights into Carbon Utilization and Element Cycling Functions of Hydrothermarchaeota in Hydrothermal Sediment.</title>
        <authorList>
            <person name="Zhou Z."/>
            <person name="Liu Y."/>
            <person name="Xu W."/>
            <person name="Pan J."/>
            <person name="Luo Z.H."/>
            <person name="Li M."/>
        </authorList>
    </citation>
    <scope>NUCLEOTIDE SEQUENCE [LARGE SCALE GENOMIC DNA]</scope>
    <source>
        <strain evidence="8">SpSt-788</strain>
    </source>
</reference>
<keyword evidence="2 5" id="KW-0731">Sigma factor</keyword>